<sequence length="201" mass="21883">MSNISTTKLAVPPHPAWAAVLCCLHPMPQPAEPPFHGHTIVGHARQAGHGGFGSRSSHIRNYLKPQRSVKRNTCKSTPLSSTSPLSAGWFLVNAGVQRRWGSRACHLQSLHHTLIKEAGEAQIDSHEHNLVIKMRLKKVQNATANDANVAKMEPNGGYTQLRSVLMRQPTRVIGRHPEEDSEHCRGDRGKEGGTPAGAGNI</sequence>
<proteinExistence type="predicted"/>
<feature type="compositionally biased region" description="Basic and acidic residues" evidence="1">
    <location>
        <begin position="175"/>
        <end position="191"/>
    </location>
</feature>
<organism evidence="2 3">
    <name type="scientific">Sphaerosporella brunnea</name>
    <dbReference type="NCBI Taxonomy" id="1250544"/>
    <lineage>
        <taxon>Eukaryota</taxon>
        <taxon>Fungi</taxon>
        <taxon>Dikarya</taxon>
        <taxon>Ascomycota</taxon>
        <taxon>Pezizomycotina</taxon>
        <taxon>Pezizomycetes</taxon>
        <taxon>Pezizales</taxon>
        <taxon>Pyronemataceae</taxon>
        <taxon>Sphaerosporella</taxon>
    </lineage>
</organism>
<name>A0A5J5ESU9_9PEZI</name>
<evidence type="ECO:0000313" key="3">
    <source>
        <dbReference type="Proteomes" id="UP000326924"/>
    </source>
</evidence>
<accession>A0A5J5ESU9</accession>
<keyword evidence="3" id="KW-1185">Reference proteome</keyword>
<reference evidence="2 3" key="1">
    <citation type="submission" date="2019-09" db="EMBL/GenBank/DDBJ databases">
        <title>Draft genome of the ectomycorrhizal ascomycete Sphaerosporella brunnea.</title>
        <authorList>
            <consortium name="DOE Joint Genome Institute"/>
            <person name="Benucci G.M."/>
            <person name="Marozzi G."/>
            <person name="Antonielli L."/>
            <person name="Sanchez S."/>
            <person name="Marco P."/>
            <person name="Wang X."/>
            <person name="Falini L.B."/>
            <person name="Barry K."/>
            <person name="Haridas S."/>
            <person name="Lipzen A."/>
            <person name="Labutti K."/>
            <person name="Grigoriev I.V."/>
            <person name="Murat C."/>
            <person name="Martin F."/>
            <person name="Albertini E."/>
            <person name="Donnini D."/>
            <person name="Bonito G."/>
        </authorList>
    </citation>
    <scope>NUCLEOTIDE SEQUENCE [LARGE SCALE GENOMIC DNA]</scope>
    <source>
        <strain evidence="2 3">Sb_GMNB300</strain>
    </source>
</reference>
<dbReference type="EMBL" id="VXIS01000138">
    <property type="protein sequence ID" value="KAA8902015.1"/>
    <property type="molecule type" value="Genomic_DNA"/>
</dbReference>
<dbReference type="AlphaFoldDB" id="A0A5J5ESU9"/>
<evidence type="ECO:0000256" key="1">
    <source>
        <dbReference type="SAM" id="MobiDB-lite"/>
    </source>
</evidence>
<dbReference type="Proteomes" id="UP000326924">
    <property type="component" value="Unassembled WGS sequence"/>
</dbReference>
<gene>
    <name evidence="2" type="ORF">FN846DRAFT_891637</name>
</gene>
<feature type="compositionally biased region" description="Gly residues" evidence="1">
    <location>
        <begin position="192"/>
        <end position="201"/>
    </location>
</feature>
<protein>
    <submittedName>
        <fullName evidence="2">Uncharacterized protein</fullName>
    </submittedName>
</protein>
<comment type="caution">
    <text evidence="2">The sequence shown here is derived from an EMBL/GenBank/DDBJ whole genome shotgun (WGS) entry which is preliminary data.</text>
</comment>
<dbReference type="InParanoid" id="A0A5J5ESU9"/>
<evidence type="ECO:0000313" key="2">
    <source>
        <dbReference type="EMBL" id="KAA8902015.1"/>
    </source>
</evidence>
<feature type="region of interest" description="Disordered" evidence="1">
    <location>
        <begin position="175"/>
        <end position="201"/>
    </location>
</feature>